<name>S0FW37_9BACT</name>
<organism evidence="1 2">
    <name type="scientific">Desulfotignum phosphitoxidans DSM 13687</name>
    <dbReference type="NCBI Taxonomy" id="1286635"/>
    <lineage>
        <taxon>Bacteria</taxon>
        <taxon>Pseudomonadati</taxon>
        <taxon>Thermodesulfobacteriota</taxon>
        <taxon>Desulfobacteria</taxon>
        <taxon>Desulfobacterales</taxon>
        <taxon>Desulfobacteraceae</taxon>
        <taxon>Desulfotignum</taxon>
    </lineage>
</organism>
<comment type="caution">
    <text evidence="1">The sequence shown here is derived from an EMBL/GenBank/DDBJ whole genome shotgun (WGS) entry which is preliminary data.</text>
</comment>
<evidence type="ECO:0000313" key="1">
    <source>
        <dbReference type="EMBL" id="EMS79273.1"/>
    </source>
</evidence>
<proteinExistence type="predicted"/>
<evidence type="ECO:0000313" key="2">
    <source>
        <dbReference type="Proteomes" id="UP000014216"/>
    </source>
</evidence>
<dbReference type="InterPro" id="IPR017521">
    <property type="entry name" value="Sugar_tfrase_PEP-CTERM_Stp1"/>
</dbReference>
<dbReference type="PANTHER" id="PTHR12526:SF600">
    <property type="entry name" value="GLYCOSYL TRANSFERASE GROUP 1"/>
    <property type="match status" value="1"/>
</dbReference>
<dbReference type="NCBIfam" id="TIGR03087">
    <property type="entry name" value="stp1"/>
    <property type="match status" value="1"/>
</dbReference>
<keyword evidence="2" id="KW-1185">Reference proteome</keyword>
<dbReference type="RefSeq" id="WP_006966365.1">
    <property type="nucleotide sequence ID" value="NZ_APJX01000005.1"/>
</dbReference>
<dbReference type="CDD" id="cd03801">
    <property type="entry name" value="GT4_PimA-like"/>
    <property type="match status" value="1"/>
</dbReference>
<dbReference type="EMBL" id="APJX01000005">
    <property type="protein sequence ID" value="EMS79273.1"/>
    <property type="molecule type" value="Genomic_DNA"/>
</dbReference>
<dbReference type="SUPFAM" id="SSF53756">
    <property type="entry name" value="UDP-Glycosyltransferase/glycogen phosphorylase"/>
    <property type="match status" value="1"/>
</dbReference>
<sequence length="406" mass="45528">MTDPKPRLLYICHRIPFPPDKGDKIRTFHQITYLCRKWQIDLVTFADDPGDVRFAADLEKLCEKVFVFPVNALKAKIKGILGFVAGKSITQGYFYDAAARHRVLALLNEKPYQAVFCFSSSMAPYVLYNLPAIRKKKPAPRLVMDFCDVDSDKWRQYAKTARFPMSKIFLAESRRLLAYEKKINQSFDVSIFVSENEAALFKGQVPGARHVTPVPNGVDADYFCGDTQLPEPGSDPTLVFTGAMDYYANIDGVIWFYKKILPQIKKVFPQIRFLIVGSNPSPEIRALSKTAGVVVTGYVADIREYYQKATVCVVPLRIARGIQNKVLEAMAMGRPVVATSAAFCGINARAGTHVLVADTETEFAGAVVTLLKNRPYALSLGRSAREMIKTRYAWQTCLEKLDHLLS</sequence>
<dbReference type="AlphaFoldDB" id="S0FW37"/>
<accession>S0FW37</accession>
<keyword evidence="1" id="KW-0808">Transferase</keyword>
<dbReference type="Pfam" id="PF13692">
    <property type="entry name" value="Glyco_trans_1_4"/>
    <property type="match status" value="1"/>
</dbReference>
<dbReference type="PANTHER" id="PTHR12526">
    <property type="entry name" value="GLYCOSYLTRANSFERASE"/>
    <property type="match status" value="1"/>
</dbReference>
<dbReference type="Proteomes" id="UP000014216">
    <property type="component" value="Unassembled WGS sequence"/>
</dbReference>
<protein>
    <submittedName>
        <fullName evidence="1">Sugar transferase, PEP-CTERM/EpsH1 system associated</fullName>
    </submittedName>
</protein>
<dbReference type="GO" id="GO:0016757">
    <property type="term" value="F:glycosyltransferase activity"/>
    <property type="evidence" value="ECO:0007669"/>
    <property type="project" value="TreeGrafter"/>
</dbReference>
<dbReference type="Gene3D" id="3.40.50.2000">
    <property type="entry name" value="Glycogen Phosphorylase B"/>
    <property type="match status" value="2"/>
</dbReference>
<dbReference type="OrthoDB" id="9807209at2"/>
<gene>
    <name evidence="1" type="ORF">Dpo_5c01980</name>
</gene>
<reference evidence="1 2" key="1">
    <citation type="journal article" date="2013" name="Genome Announc.">
        <title>Draft Genome Sequence of Desulfotignum phosphitoxidans DSM 13687 Strain FiPS-3.</title>
        <authorList>
            <person name="Poehlein A."/>
            <person name="Daniel R."/>
            <person name="Simeonova D.D."/>
        </authorList>
    </citation>
    <scope>NUCLEOTIDE SEQUENCE [LARGE SCALE GENOMIC DNA]</scope>
    <source>
        <strain evidence="1 2">DSM 13687</strain>
    </source>
</reference>
<dbReference type="PATRIC" id="fig|1286635.3.peg.2669"/>